<gene>
    <name evidence="2" type="ORF">g.25521</name>
</gene>
<reference evidence="2" key="1">
    <citation type="submission" date="2015-11" db="EMBL/GenBank/DDBJ databases">
        <title>De novo transcriptome assembly of four potential Pierce s Disease insect vectors from Arizona vineyards.</title>
        <authorList>
            <person name="Tassone E.E."/>
        </authorList>
    </citation>
    <scope>NUCLEOTIDE SEQUENCE</scope>
</reference>
<feature type="compositionally biased region" description="Polar residues" evidence="1">
    <location>
        <begin position="23"/>
        <end position="34"/>
    </location>
</feature>
<feature type="region of interest" description="Disordered" evidence="1">
    <location>
        <begin position="22"/>
        <end position="65"/>
    </location>
</feature>
<name>A0A1B6KS82_9HEMI</name>
<proteinExistence type="predicted"/>
<feature type="non-terminal residue" evidence="2">
    <location>
        <position position="104"/>
    </location>
</feature>
<feature type="compositionally biased region" description="Polar residues" evidence="1">
    <location>
        <begin position="52"/>
        <end position="65"/>
    </location>
</feature>
<evidence type="ECO:0000256" key="1">
    <source>
        <dbReference type="SAM" id="MobiDB-lite"/>
    </source>
</evidence>
<accession>A0A1B6KS82</accession>
<feature type="non-terminal residue" evidence="2">
    <location>
        <position position="1"/>
    </location>
</feature>
<evidence type="ECO:0000313" key="2">
    <source>
        <dbReference type="EMBL" id="JAT14285.1"/>
    </source>
</evidence>
<organism evidence="2">
    <name type="scientific">Graphocephala atropunctata</name>
    <dbReference type="NCBI Taxonomy" id="36148"/>
    <lineage>
        <taxon>Eukaryota</taxon>
        <taxon>Metazoa</taxon>
        <taxon>Ecdysozoa</taxon>
        <taxon>Arthropoda</taxon>
        <taxon>Hexapoda</taxon>
        <taxon>Insecta</taxon>
        <taxon>Pterygota</taxon>
        <taxon>Neoptera</taxon>
        <taxon>Paraneoptera</taxon>
        <taxon>Hemiptera</taxon>
        <taxon>Auchenorrhyncha</taxon>
        <taxon>Membracoidea</taxon>
        <taxon>Cicadellidae</taxon>
        <taxon>Cicadellinae</taxon>
        <taxon>Cicadellini</taxon>
        <taxon>Graphocephala</taxon>
    </lineage>
</organism>
<protein>
    <submittedName>
        <fullName evidence="2">Uncharacterized protein</fullName>
    </submittedName>
</protein>
<dbReference type="AlphaFoldDB" id="A0A1B6KS82"/>
<dbReference type="EMBL" id="GEBQ01025692">
    <property type="protein sequence ID" value="JAT14285.1"/>
    <property type="molecule type" value="Transcribed_RNA"/>
</dbReference>
<sequence length="104" mass="11420">SQSADTGLRVAAAAAVTTAACTMPSTATTKQPTMDYNEEEDNIENTKRSSKENLPSEETTLSPTNEEYYGDNRVLIPDIDSNTFSWKKLWAFTGPGFLMSIAYL</sequence>